<dbReference type="Proteomes" id="UP000789920">
    <property type="component" value="Unassembled WGS sequence"/>
</dbReference>
<feature type="non-terminal residue" evidence="1">
    <location>
        <position position="1"/>
    </location>
</feature>
<feature type="non-terminal residue" evidence="1">
    <location>
        <position position="177"/>
    </location>
</feature>
<evidence type="ECO:0000313" key="1">
    <source>
        <dbReference type="EMBL" id="CAG8842635.1"/>
    </source>
</evidence>
<reference evidence="1" key="1">
    <citation type="submission" date="2021-06" db="EMBL/GenBank/DDBJ databases">
        <authorList>
            <person name="Kallberg Y."/>
            <person name="Tangrot J."/>
            <person name="Rosling A."/>
        </authorList>
    </citation>
    <scope>NUCLEOTIDE SEQUENCE</scope>
    <source>
        <strain evidence="1">MA461A</strain>
    </source>
</reference>
<gene>
    <name evidence="1" type="ORF">RPERSI_LOCUS32410</name>
</gene>
<sequence>VTLVAPGNYTAQSFSYRSIPQIIIENEIMGVTRNSPEIKNMLFHKDTLKMYSVSRNFIRTNYVTYYKTYKQVAEEFDPDLFLCDFLSNYPCFDLAWELGKPAVGITSVLSRVVSNPLYRSDPVHSGCHVNMENESFYDRFVCATIAPLRQFWLFMLIMYDVNVQRAKVGIDSHWDPR</sequence>
<accession>A0ACA9SL34</accession>
<protein>
    <submittedName>
        <fullName evidence="1">23864_t:CDS:1</fullName>
    </submittedName>
</protein>
<keyword evidence="2" id="KW-1185">Reference proteome</keyword>
<proteinExistence type="predicted"/>
<organism evidence="1 2">
    <name type="scientific">Racocetra persica</name>
    <dbReference type="NCBI Taxonomy" id="160502"/>
    <lineage>
        <taxon>Eukaryota</taxon>
        <taxon>Fungi</taxon>
        <taxon>Fungi incertae sedis</taxon>
        <taxon>Mucoromycota</taxon>
        <taxon>Glomeromycotina</taxon>
        <taxon>Glomeromycetes</taxon>
        <taxon>Diversisporales</taxon>
        <taxon>Gigasporaceae</taxon>
        <taxon>Racocetra</taxon>
    </lineage>
</organism>
<dbReference type="EMBL" id="CAJVQC010135001">
    <property type="protein sequence ID" value="CAG8842635.1"/>
    <property type="molecule type" value="Genomic_DNA"/>
</dbReference>
<comment type="caution">
    <text evidence="1">The sequence shown here is derived from an EMBL/GenBank/DDBJ whole genome shotgun (WGS) entry which is preliminary data.</text>
</comment>
<name>A0ACA9SL34_9GLOM</name>
<evidence type="ECO:0000313" key="2">
    <source>
        <dbReference type="Proteomes" id="UP000789920"/>
    </source>
</evidence>